<dbReference type="PANTHER" id="PTHR38123">
    <property type="entry name" value="CELL WALL SERINE-THREONINE-RICH GALACTOMANNOPROTEIN MP1 (AFU_ORTHOLOGUE AFUA_4G03240)"/>
    <property type="match status" value="1"/>
</dbReference>
<comment type="caution">
    <text evidence="3">The sequence shown here is derived from an EMBL/GenBank/DDBJ whole genome shotgun (WGS) entry which is preliminary data.</text>
</comment>
<evidence type="ECO:0000313" key="4">
    <source>
        <dbReference type="Proteomes" id="UP000317257"/>
    </source>
</evidence>
<dbReference type="GO" id="GO:0005576">
    <property type="term" value="C:extracellular region"/>
    <property type="evidence" value="ECO:0007669"/>
    <property type="project" value="TreeGrafter"/>
</dbReference>
<dbReference type="EMBL" id="SBHS01000070">
    <property type="protein sequence ID" value="TWU70612.1"/>
    <property type="molecule type" value="Genomic_DNA"/>
</dbReference>
<dbReference type="Pfam" id="PF12296">
    <property type="entry name" value="HsbA"/>
    <property type="match status" value="1"/>
</dbReference>
<accession>A0A5C6FYL9</accession>
<gene>
    <name evidence="3" type="ORF">ED733_001371</name>
</gene>
<evidence type="ECO:0008006" key="5">
    <source>
        <dbReference type="Google" id="ProtNLM"/>
    </source>
</evidence>
<feature type="region of interest" description="Disordered" evidence="1">
    <location>
        <begin position="160"/>
        <end position="199"/>
    </location>
</feature>
<dbReference type="Gene3D" id="1.20.1280.140">
    <property type="match status" value="1"/>
</dbReference>
<evidence type="ECO:0000256" key="2">
    <source>
        <dbReference type="SAM" id="Phobius"/>
    </source>
</evidence>
<keyword evidence="2" id="KW-1133">Transmembrane helix</keyword>
<dbReference type="PANTHER" id="PTHR38123:SF6">
    <property type="entry name" value="CELL WALL SERINE-THREONINE-RICH GALACTOMANNOPROTEIN MP1 (AFU_ORTHOLOGUE AFUA_4G03240)"/>
    <property type="match status" value="1"/>
</dbReference>
<dbReference type="InterPro" id="IPR021054">
    <property type="entry name" value="Cell_wall_mannoprotein_1"/>
</dbReference>
<feature type="region of interest" description="Disordered" evidence="1">
    <location>
        <begin position="246"/>
        <end position="302"/>
    </location>
</feature>
<dbReference type="AlphaFoldDB" id="A0A5C6FYL9"/>
<evidence type="ECO:0000313" key="3">
    <source>
        <dbReference type="EMBL" id="TWU70612.1"/>
    </source>
</evidence>
<sequence>MKASAPAAVVFAVGIVFGQIDVLTETLSRISDGVKSLDNAVTNFDIDAIKSEADALISTITSGHAAVNTSKSIMYLDSLALGDPVQRLNKESETLAANLKAKRPNVEKANSCTGVRSRIAIINTDSLGLIEAVVAKFPQAAQGIAKQIAAGTSRAMEEAQDEFSKANCKDTTPTSSTSATGTIYSSSSPTTMESLSTDSKQTRTGAIIGGVLGGVGAIGLMGLFIFIFLRLRKQRIRHERANAVELDGNEDSTTPQEKHFQESSAEMTGRNDLGAQDTERHEMCGESTAIDEAPGNERYELE</sequence>
<reference evidence="4" key="1">
    <citation type="submission" date="2018-12" db="EMBL/GenBank/DDBJ databases">
        <title>The complete genome of Metarhizium rileyi, a key fungal pathogen of Lepidoptera.</title>
        <authorList>
            <person name="Binneck E."/>
            <person name="Lastra C.C.L."/>
            <person name="Sosa-Gomez D.R."/>
        </authorList>
    </citation>
    <scope>NUCLEOTIDE SEQUENCE [LARGE SCALE GENOMIC DNA]</scope>
    <source>
        <strain evidence="4">Cep018-CH2</strain>
    </source>
</reference>
<name>A0A5C6FYL9_METRR</name>
<evidence type="ECO:0000256" key="1">
    <source>
        <dbReference type="SAM" id="MobiDB-lite"/>
    </source>
</evidence>
<proteinExistence type="predicted"/>
<feature type="compositionally biased region" description="Low complexity" evidence="1">
    <location>
        <begin position="171"/>
        <end position="197"/>
    </location>
</feature>
<feature type="transmembrane region" description="Helical" evidence="2">
    <location>
        <begin position="206"/>
        <end position="229"/>
    </location>
</feature>
<protein>
    <recommendedName>
        <fullName evidence="5">IgE-binding protein</fullName>
    </recommendedName>
</protein>
<dbReference type="Proteomes" id="UP000317257">
    <property type="component" value="Unassembled WGS sequence"/>
</dbReference>
<keyword evidence="2" id="KW-0472">Membrane</keyword>
<keyword evidence="2" id="KW-0812">Transmembrane</keyword>
<organism evidence="3 4">
    <name type="scientific">Metarhizium rileyi (strain RCEF 4871)</name>
    <name type="common">Nomuraea rileyi</name>
    <dbReference type="NCBI Taxonomy" id="1649241"/>
    <lineage>
        <taxon>Eukaryota</taxon>
        <taxon>Fungi</taxon>
        <taxon>Dikarya</taxon>
        <taxon>Ascomycota</taxon>
        <taxon>Pezizomycotina</taxon>
        <taxon>Sordariomycetes</taxon>
        <taxon>Hypocreomycetidae</taxon>
        <taxon>Hypocreales</taxon>
        <taxon>Clavicipitaceae</taxon>
        <taxon>Metarhizium</taxon>
    </lineage>
</organism>